<dbReference type="SUPFAM" id="SSF100950">
    <property type="entry name" value="NagB/RpiA/CoA transferase-like"/>
    <property type="match status" value="1"/>
</dbReference>
<proteinExistence type="inferred from homology"/>
<dbReference type="EMBL" id="NSJF01000003">
    <property type="protein sequence ID" value="PAT34798.1"/>
    <property type="molecule type" value="Genomic_DNA"/>
</dbReference>
<keyword evidence="2 3" id="KW-0808">Transferase</keyword>
<dbReference type="GO" id="GO:0008410">
    <property type="term" value="F:CoA-transferase activity"/>
    <property type="evidence" value="ECO:0007669"/>
    <property type="project" value="InterPro"/>
</dbReference>
<evidence type="ECO:0000256" key="1">
    <source>
        <dbReference type="ARBA" id="ARBA00005612"/>
    </source>
</evidence>
<dbReference type="EMBL" id="NSJE01000004">
    <property type="protein sequence ID" value="PAT43596.1"/>
    <property type="molecule type" value="Genomic_DNA"/>
</dbReference>
<dbReference type="InterPro" id="IPR004165">
    <property type="entry name" value="CoA_trans_fam_I"/>
</dbReference>
<dbReference type="RefSeq" id="WP_095549845.1">
    <property type="nucleotide sequence ID" value="NZ_NSJE01000004.1"/>
</dbReference>
<dbReference type="InterPro" id="IPR012792">
    <property type="entry name" value="3-oxoacid_CoA-transf_A"/>
</dbReference>
<dbReference type="PROSITE" id="PS01273">
    <property type="entry name" value="COA_TRANSF_1"/>
    <property type="match status" value="1"/>
</dbReference>
<evidence type="ECO:0000313" key="4">
    <source>
        <dbReference type="EMBL" id="PAT43596.1"/>
    </source>
</evidence>
<dbReference type="SMART" id="SM00882">
    <property type="entry name" value="CoA_trans"/>
    <property type="match status" value="1"/>
</dbReference>
<reference evidence="5 6" key="1">
    <citation type="submission" date="2017-08" db="EMBL/GenBank/DDBJ databases">
        <title>WGS of Clinical strains of the CDC Group NO-1 linked to zoonotic infections in humans.</title>
        <authorList>
            <person name="Bernier A.-M."/>
            <person name="Bernard K."/>
        </authorList>
    </citation>
    <scope>NUCLEOTIDE SEQUENCE [LARGE SCALE GENOMIC DNA]</scope>
    <source>
        <strain evidence="3 5">NML03-0146</strain>
        <strain evidence="4 6">NML120219</strain>
    </source>
</reference>
<organism evidence="3 5">
    <name type="scientific">Vandammella animalimorsus</name>
    <dbReference type="NCBI Taxonomy" id="2029117"/>
    <lineage>
        <taxon>Bacteria</taxon>
        <taxon>Pseudomonadati</taxon>
        <taxon>Pseudomonadota</taxon>
        <taxon>Betaproteobacteria</taxon>
        <taxon>Burkholderiales</taxon>
        <taxon>Comamonadaceae</taxon>
        <taxon>Vandammella</taxon>
    </lineage>
</organism>
<comment type="caution">
    <text evidence="3">The sequence shown here is derived from an EMBL/GenBank/DDBJ whole genome shotgun (WGS) entry which is preliminary data.</text>
</comment>
<comment type="similarity">
    <text evidence="1">Belongs to the 3-oxoacid CoA-transferase subunit A family.</text>
</comment>
<sequence length="246" mass="25969">MIDKIVPSIEAALADVADGATILVGGFGTAGVPEALIDGLIAQGARELTIVNNNAGNGDVGLAALLKAGRVRKIICSFPRQADSYVFDSLYRSGQIELELVPQGNLAERLRAAGAGIGAFFCPTAYGTQLAQGKETRVIDGRHYVLEYPIHGDVALIQAERGDRWGNLCYRMAARNFGPVMATAARTTIATVHEVVPLGSMDPESIVTPGIYVDRVVPIERRATRGAGFKSAAQPAAAAQQERAQP</sequence>
<dbReference type="AlphaFoldDB" id="A0A2A2AAM3"/>
<dbReference type="PANTHER" id="PTHR13707:SF60">
    <property type="entry name" value="ACETATE COA-TRANSFERASE SUBUNIT ALPHA"/>
    <property type="match status" value="1"/>
</dbReference>
<protein>
    <submittedName>
        <fullName evidence="3">3-oxoadipate CoA-transferase</fullName>
    </submittedName>
</protein>
<evidence type="ECO:0000313" key="6">
    <source>
        <dbReference type="Proteomes" id="UP000218439"/>
    </source>
</evidence>
<name>A0A2A2AAM3_9BURK</name>
<dbReference type="Gene3D" id="3.40.1080.10">
    <property type="entry name" value="Glutaconate Coenzyme A-transferase"/>
    <property type="match status" value="1"/>
</dbReference>
<dbReference type="PANTHER" id="PTHR13707">
    <property type="entry name" value="KETOACID-COENZYME A TRANSFERASE"/>
    <property type="match status" value="1"/>
</dbReference>
<dbReference type="Proteomes" id="UP000217999">
    <property type="component" value="Unassembled WGS sequence"/>
</dbReference>
<evidence type="ECO:0000313" key="5">
    <source>
        <dbReference type="Proteomes" id="UP000217999"/>
    </source>
</evidence>
<gene>
    <name evidence="3" type="ORF">CK620_07985</name>
    <name evidence="4" type="ORF">CK621_03780</name>
</gene>
<dbReference type="InterPro" id="IPR037171">
    <property type="entry name" value="NagB/RpiA_transferase-like"/>
</dbReference>
<dbReference type="Proteomes" id="UP000218439">
    <property type="component" value="Unassembled WGS sequence"/>
</dbReference>
<dbReference type="InterPro" id="IPR004163">
    <property type="entry name" value="CoA_transf_BS"/>
</dbReference>
<evidence type="ECO:0000256" key="2">
    <source>
        <dbReference type="ARBA" id="ARBA00022679"/>
    </source>
</evidence>
<dbReference type="Pfam" id="PF01144">
    <property type="entry name" value="CoA_trans"/>
    <property type="match status" value="1"/>
</dbReference>
<accession>A0A2A2B0G7</accession>
<accession>A0A2A2AAM3</accession>
<evidence type="ECO:0000313" key="3">
    <source>
        <dbReference type="EMBL" id="PAT34798.1"/>
    </source>
</evidence>
<dbReference type="NCBIfam" id="TIGR02429">
    <property type="entry name" value="pcaI_scoA_fam"/>
    <property type="match status" value="1"/>
</dbReference>